<dbReference type="InterPro" id="IPR002182">
    <property type="entry name" value="NB-ARC"/>
</dbReference>
<dbReference type="GO" id="GO:0098542">
    <property type="term" value="P:defense response to other organism"/>
    <property type="evidence" value="ECO:0007669"/>
    <property type="project" value="TreeGrafter"/>
</dbReference>
<dbReference type="InterPro" id="IPR044974">
    <property type="entry name" value="Disease_R_plants"/>
</dbReference>
<dbReference type="Gene3D" id="1.10.10.10">
    <property type="entry name" value="Winged helix-like DNA-binding domain superfamily/Winged helix DNA-binding domain"/>
    <property type="match status" value="1"/>
</dbReference>
<feature type="domain" description="Disease resistance N-terminal" evidence="8">
    <location>
        <begin position="5"/>
        <end position="89"/>
    </location>
</feature>
<keyword evidence="5" id="KW-0611">Plant defense</keyword>
<dbReference type="GO" id="GO:0043531">
    <property type="term" value="F:ADP binding"/>
    <property type="evidence" value="ECO:0007669"/>
    <property type="project" value="InterPro"/>
</dbReference>
<dbReference type="PANTHER" id="PTHR23155">
    <property type="entry name" value="DISEASE RESISTANCE PROTEIN RP"/>
    <property type="match status" value="1"/>
</dbReference>
<dbReference type="InterPro" id="IPR036388">
    <property type="entry name" value="WH-like_DNA-bd_sf"/>
</dbReference>
<feature type="domain" description="NB-ARC" evidence="7">
    <location>
        <begin position="155"/>
        <end position="326"/>
    </location>
</feature>
<evidence type="ECO:0000256" key="2">
    <source>
        <dbReference type="ARBA" id="ARBA00022614"/>
    </source>
</evidence>
<dbReference type="AlphaFoldDB" id="A0A2G9GCK7"/>
<reference evidence="12" key="1">
    <citation type="journal article" date="2018" name="Gigascience">
        <title>Genome assembly of the Pink Ipe (Handroanthus impetiginosus, Bignoniaceae), a highly valued, ecologically keystone Neotropical timber forest tree.</title>
        <authorList>
            <person name="Silva-Junior O.B."/>
            <person name="Grattapaglia D."/>
            <person name="Novaes E."/>
            <person name="Collevatti R.G."/>
        </authorList>
    </citation>
    <scope>NUCLEOTIDE SEQUENCE [LARGE SCALE GENOMIC DNA]</scope>
    <source>
        <strain evidence="12">cv. UFG-1</strain>
    </source>
</reference>
<evidence type="ECO:0000256" key="1">
    <source>
        <dbReference type="ARBA" id="ARBA00008894"/>
    </source>
</evidence>
<dbReference type="InterPro" id="IPR041118">
    <property type="entry name" value="Rx_N"/>
</dbReference>
<dbReference type="CDD" id="cd14798">
    <property type="entry name" value="RX-CC_like"/>
    <property type="match status" value="1"/>
</dbReference>
<dbReference type="InterPro" id="IPR058922">
    <property type="entry name" value="WHD_DRP"/>
</dbReference>
<dbReference type="GO" id="GO:0005524">
    <property type="term" value="F:ATP binding"/>
    <property type="evidence" value="ECO:0007669"/>
    <property type="project" value="UniProtKB-KW"/>
</dbReference>
<gene>
    <name evidence="11" type="ORF">CDL12_24540</name>
</gene>
<evidence type="ECO:0000259" key="7">
    <source>
        <dbReference type="Pfam" id="PF00931"/>
    </source>
</evidence>
<keyword evidence="4" id="KW-0547">Nucleotide-binding</keyword>
<dbReference type="Gene3D" id="1.20.5.4130">
    <property type="match status" value="1"/>
</dbReference>
<feature type="domain" description="Disease resistance R13L4/SHOC-2-like LRR" evidence="10">
    <location>
        <begin position="541"/>
        <end position="861"/>
    </location>
</feature>
<dbReference type="FunFam" id="3.40.50.300:FF:001091">
    <property type="entry name" value="Probable disease resistance protein At1g61300"/>
    <property type="match status" value="1"/>
</dbReference>
<keyword evidence="3" id="KW-0677">Repeat</keyword>
<dbReference type="PRINTS" id="PR00364">
    <property type="entry name" value="DISEASERSIST"/>
</dbReference>
<evidence type="ECO:0000313" key="11">
    <source>
        <dbReference type="EMBL" id="PIN02942.1"/>
    </source>
</evidence>
<dbReference type="InterPro" id="IPR027417">
    <property type="entry name" value="P-loop_NTPase"/>
</dbReference>
<protein>
    <submittedName>
        <fullName evidence="11">Apoptotic ATPase</fullName>
    </submittedName>
</protein>
<dbReference type="InterPro" id="IPR055414">
    <property type="entry name" value="LRR_R13L4/SHOC2-like"/>
</dbReference>
<dbReference type="InterPro" id="IPR042197">
    <property type="entry name" value="Apaf_helical"/>
</dbReference>
<feature type="domain" description="Disease resistance protein winged helix" evidence="9">
    <location>
        <begin position="415"/>
        <end position="485"/>
    </location>
</feature>
<organism evidence="11 12">
    <name type="scientific">Handroanthus impetiginosus</name>
    <dbReference type="NCBI Taxonomy" id="429701"/>
    <lineage>
        <taxon>Eukaryota</taxon>
        <taxon>Viridiplantae</taxon>
        <taxon>Streptophyta</taxon>
        <taxon>Embryophyta</taxon>
        <taxon>Tracheophyta</taxon>
        <taxon>Spermatophyta</taxon>
        <taxon>Magnoliopsida</taxon>
        <taxon>eudicotyledons</taxon>
        <taxon>Gunneridae</taxon>
        <taxon>Pentapetalae</taxon>
        <taxon>asterids</taxon>
        <taxon>lamiids</taxon>
        <taxon>Lamiales</taxon>
        <taxon>Bignoniaceae</taxon>
        <taxon>Crescentiina</taxon>
        <taxon>Tabebuia alliance</taxon>
        <taxon>Handroanthus</taxon>
    </lineage>
</organism>
<dbReference type="Gene3D" id="3.80.10.10">
    <property type="entry name" value="Ribonuclease Inhibitor"/>
    <property type="match status" value="1"/>
</dbReference>
<keyword evidence="12" id="KW-1185">Reference proteome</keyword>
<dbReference type="Pfam" id="PF23559">
    <property type="entry name" value="WHD_DRP"/>
    <property type="match status" value="1"/>
</dbReference>
<keyword evidence="6" id="KW-0067">ATP-binding</keyword>
<name>A0A2G9GCK7_9LAMI</name>
<dbReference type="STRING" id="429701.A0A2G9GCK7"/>
<dbReference type="Pfam" id="PF00931">
    <property type="entry name" value="NB-ARC"/>
    <property type="match status" value="1"/>
</dbReference>
<dbReference type="OrthoDB" id="3027644at2759"/>
<accession>A0A2G9GCK7</accession>
<evidence type="ECO:0000313" key="12">
    <source>
        <dbReference type="Proteomes" id="UP000231279"/>
    </source>
</evidence>
<dbReference type="InterPro" id="IPR032675">
    <property type="entry name" value="LRR_dom_sf"/>
</dbReference>
<evidence type="ECO:0000256" key="5">
    <source>
        <dbReference type="ARBA" id="ARBA00022821"/>
    </source>
</evidence>
<evidence type="ECO:0000259" key="8">
    <source>
        <dbReference type="Pfam" id="PF18052"/>
    </source>
</evidence>
<comment type="similarity">
    <text evidence="1">Belongs to the disease resistance NB-LRR family.</text>
</comment>
<dbReference type="FunFam" id="1.10.10.10:FF:000322">
    <property type="entry name" value="Probable disease resistance protein At1g63360"/>
    <property type="match status" value="1"/>
</dbReference>
<keyword evidence="2" id="KW-0433">Leucine-rich repeat</keyword>
<dbReference type="Proteomes" id="UP000231279">
    <property type="component" value="Unassembled WGS sequence"/>
</dbReference>
<dbReference type="PANTHER" id="PTHR23155:SF1193">
    <property type="entry name" value="DISEASE RESISTANCE PROTEIN RPP13-RELATED"/>
    <property type="match status" value="1"/>
</dbReference>
<evidence type="ECO:0000259" key="10">
    <source>
        <dbReference type="Pfam" id="PF23598"/>
    </source>
</evidence>
<dbReference type="SUPFAM" id="SSF52058">
    <property type="entry name" value="L domain-like"/>
    <property type="match status" value="1"/>
</dbReference>
<evidence type="ECO:0000256" key="4">
    <source>
        <dbReference type="ARBA" id="ARBA00022741"/>
    </source>
</evidence>
<dbReference type="Pfam" id="PF23598">
    <property type="entry name" value="LRR_14"/>
    <property type="match status" value="1"/>
</dbReference>
<dbReference type="EMBL" id="NKXS01005702">
    <property type="protein sequence ID" value="PIN02942.1"/>
    <property type="molecule type" value="Genomic_DNA"/>
</dbReference>
<comment type="caution">
    <text evidence="11">The sequence shown here is derived from an EMBL/GenBank/DDBJ whole genome shotgun (WGS) entry which is preliminary data.</text>
</comment>
<dbReference type="Pfam" id="PF18052">
    <property type="entry name" value="Rx_N"/>
    <property type="match status" value="1"/>
</dbReference>
<evidence type="ECO:0000256" key="3">
    <source>
        <dbReference type="ARBA" id="ARBA00022737"/>
    </source>
</evidence>
<evidence type="ECO:0000259" key="9">
    <source>
        <dbReference type="Pfam" id="PF23559"/>
    </source>
</evidence>
<sequence>MADAAVEFLLGNLKDLVIRHHALISGVENEVDKLRGDLSLFQALLRGLTKKQIRESEYLQDLVRQILNVVYEAEDVIDAYVIEAANTKWKNYIRTFYPRDRLLKIARQAENVAAQVQRVYSLLNINAGNLGSTDGRSPQKREPQRVRKDNVVGFEDEAAKIIGYLREEREEPDVISIIGMPGLGKTTLAGKIFRDAYIQYEFHTRIWVYVSQEFTSKDVFLDILRQLITVTEDMRRLSDEEIAKLVSDHLETDKFLVVMDDVWADADWDKLKIAFPRGNKMGKVLITSRNEEVARYANRNRAPHMLRFLNPEESWLLFRLEVFSKPECPPELENLGRLITAQCDGLPLAIVVIGGILGKQISTPDKMNIAWERVSKSVSTYLTELDPEKRMEKIIALSYDKLPSHLRPCFLYFGMFPEDFEIPVWKLIRMWIAEGFIQQNPEISMEETAEIYLEDLIKRNLVRVEKMRSDGGVKTCRIHDMLRDFCKTEGGMERENFLQEMKTSSDGGFIPSVCSIKECRRLCIHSNVLDFLSVKPCGPRVRSFVCFSKDETDLPLDRNTAITAAFKLLRVLDFRPFKFSKIHSDLYQLLHLRYISLSLSIGVLPAHFSKLFNVQTLIVDTSYRTLDIKADISKMNQFRHLKTNVSATLPQTKSSNEGEKLRTLGLISPKSCTKEVLDRAPNLKKLGICGKLVSLLEGNSASFDCLQRLDKLEKLKLLNDVFPDPSTSKLHGLPPCYNFPPMLRSLTLSDTFLHWTHMSVLGSLQNLRVLKLKDRAFVGKYWETAASGFSHLEVLQIGRTDLVTWSASDNHFPRLRCLELKNCEELQDIPFGLAGIKSFHELTLHYTKYAAASAKKIHEAKKE</sequence>
<dbReference type="SUPFAM" id="SSF52540">
    <property type="entry name" value="P-loop containing nucleoside triphosphate hydrolases"/>
    <property type="match status" value="1"/>
</dbReference>
<dbReference type="Gene3D" id="3.40.50.300">
    <property type="entry name" value="P-loop containing nucleotide triphosphate hydrolases"/>
    <property type="match status" value="1"/>
</dbReference>
<dbReference type="GO" id="GO:0051607">
    <property type="term" value="P:defense response to virus"/>
    <property type="evidence" value="ECO:0007669"/>
    <property type="project" value="UniProtKB-ARBA"/>
</dbReference>
<evidence type="ECO:0000256" key="6">
    <source>
        <dbReference type="ARBA" id="ARBA00022840"/>
    </source>
</evidence>
<dbReference type="Gene3D" id="1.10.8.430">
    <property type="entry name" value="Helical domain of apoptotic protease-activating factors"/>
    <property type="match status" value="1"/>
</dbReference>
<dbReference type="InterPro" id="IPR038005">
    <property type="entry name" value="RX-like_CC"/>
</dbReference>
<proteinExistence type="inferred from homology"/>